<feature type="compositionally biased region" description="Basic and acidic residues" evidence="1">
    <location>
        <begin position="279"/>
        <end position="292"/>
    </location>
</feature>
<feature type="compositionally biased region" description="Polar residues" evidence="1">
    <location>
        <begin position="95"/>
        <end position="108"/>
    </location>
</feature>
<feature type="compositionally biased region" description="Basic and acidic residues" evidence="1">
    <location>
        <begin position="321"/>
        <end position="331"/>
    </location>
</feature>
<evidence type="ECO:0000256" key="1">
    <source>
        <dbReference type="SAM" id="MobiDB-lite"/>
    </source>
</evidence>
<feature type="compositionally biased region" description="Polar residues" evidence="1">
    <location>
        <begin position="217"/>
        <end position="234"/>
    </location>
</feature>
<protein>
    <submittedName>
        <fullName evidence="2">Uncharacterized protein</fullName>
    </submittedName>
</protein>
<feature type="compositionally biased region" description="Polar residues" evidence="1">
    <location>
        <begin position="199"/>
        <end position="210"/>
    </location>
</feature>
<feature type="compositionally biased region" description="Polar residues" evidence="1">
    <location>
        <begin position="116"/>
        <end position="127"/>
    </location>
</feature>
<proteinExistence type="predicted"/>
<feature type="region of interest" description="Disordered" evidence="1">
    <location>
        <begin position="70"/>
        <end position="165"/>
    </location>
</feature>
<dbReference type="Proteomes" id="UP000777438">
    <property type="component" value="Unassembled WGS sequence"/>
</dbReference>
<comment type="caution">
    <text evidence="2">The sequence shown here is derived from an EMBL/GenBank/DDBJ whole genome shotgun (WGS) entry which is preliminary data.</text>
</comment>
<gene>
    <name evidence="2" type="ORF">B0T10DRAFT_483047</name>
</gene>
<dbReference type="EMBL" id="JAGPYM010000007">
    <property type="protein sequence ID" value="KAH6892110.1"/>
    <property type="molecule type" value="Genomic_DNA"/>
</dbReference>
<feature type="region of interest" description="Disordered" evidence="1">
    <location>
        <begin position="197"/>
        <end position="243"/>
    </location>
</feature>
<feature type="compositionally biased region" description="Polar residues" evidence="1">
    <location>
        <begin position="394"/>
        <end position="403"/>
    </location>
</feature>
<accession>A0A9P9AU06</accession>
<sequence length="525" mass="57410">MVAHRKQGPVLPTLVVSVSDKERKRRSSRAAGLISSSKESSATSVWFRTPPDDHHPSLHDWARFILSKKTPFSPESPMSPQFTNPFAPRSRDTSDYFSRPTSGNQSGRPETRPLQHKSSANTHSTANVPRDRPLTFSSESPSLRSKRSDVSSPSSSNYPLQHAAYPIPGQHYTTVLPTDLPSPINTTGDYQGEFIEGWTSAQGRSSTMSSPIRGRDSMSSQTPQPSITATDSSSPPAPRETILDRAFQMRCIPGSEREIPGEEHLSSLARFEALMRDADEKRKQREAAERAEQLAMRSAFEASDSSDEDDDGDSDVMDEDAYGHIPDRRGPELIPPTAQRALRFIAGRHESEQPQSSVRSPVSRTAVSDMRADAVNSSNQAPPVRPHTAHAKSRSNANQRTQSTPQLAAAMANLEMSSSKISDDLPTRSNADKRLSTSSAKRLSFTEFTKRLSSTSSLLLVQTNASGGSSRGSSEVDIQPSSVPRGTLNPRGTGPPPRDRDRDENDRRCGWRNSVGVIGHEGGFL</sequence>
<feature type="compositionally biased region" description="Acidic residues" evidence="1">
    <location>
        <begin position="304"/>
        <end position="320"/>
    </location>
</feature>
<feature type="compositionally biased region" description="Polar residues" evidence="1">
    <location>
        <begin position="34"/>
        <end position="46"/>
    </location>
</feature>
<evidence type="ECO:0000313" key="3">
    <source>
        <dbReference type="Proteomes" id="UP000777438"/>
    </source>
</evidence>
<reference evidence="2 3" key="1">
    <citation type="journal article" date="2021" name="Nat. Commun.">
        <title>Genetic determinants of endophytism in the Arabidopsis root mycobiome.</title>
        <authorList>
            <person name="Mesny F."/>
            <person name="Miyauchi S."/>
            <person name="Thiergart T."/>
            <person name="Pickel B."/>
            <person name="Atanasova L."/>
            <person name="Karlsson M."/>
            <person name="Huettel B."/>
            <person name="Barry K.W."/>
            <person name="Haridas S."/>
            <person name="Chen C."/>
            <person name="Bauer D."/>
            <person name="Andreopoulos W."/>
            <person name="Pangilinan J."/>
            <person name="LaButti K."/>
            <person name="Riley R."/>
            <person name="Lipzen A."/>
            <person name="Clum A."/>
            <person name="Drula E."/>
            <person name="Henrissat B."/>
            <person name="Kohler A."/>
            <person name="Grigoriev I.V."/>
            <person name="Martin F.M."/>
            <person name="Hacquard S."/>
        </authorList>
    </citation>
    <scope>NUCLEOTIDE SEQUENCE [LARGE SCALE GENOMIC DNA]</scope>
    <source>
        <strain evidence="2 3">MPI-CAGE-CH-0241</strain>
    </source>
</reference>
<keyword evidence="3" id="KW-1185">Reference proteome</keyword>
<feature type="region of interest" description="Disordered" evidence="1">
    <location>
        <begin position="464"/>
        <end position="513"/>
    </location>
</feature>
<feature type="compositionally biased region" description="Polar residues" evidence="1">
    <location>
        <begin position="464"/>
        <end position="473"/>
    </location>
</feature>
<feature type="compositionally biased region" description="Basic and acidic residues" evidence="1">
    <location>
        <begin position="421"/>
        <end position="435"/>
    </location>
</feature>
<evidence type="ECO:0000313" key="2">
    <source>
        <dbReference type="EMBL" id="KAH6892110.1"/>
    </source>
</evidence>
<name>A0A9P9AU06_9HYPO</name>
<feature type="region of interest" description="Disordered" evidence="1">
    <location>
        <begin position="1"/>
        <end position="58"/>
    </location>
</feature>
<organism evidence="2 3">
    <name type="scientific">Thelonectria olida</name>
    <dbReference type="NCBI Taxonomy" id="1576542"/>
    <lineage>
        <taxon>Eukaryota</taxon>
        <taxon>Fungi</taxon>
        <taxon>Dikarya</taxon>
        <taxon>Ascomycota</taxon>
        <taxon>Pezizomycotina</taxon>
        <taxon>Sordariomycetes</taxon>
        <taxon>Hypocreomycetidae</taxon>
        <taxon>Hypocreales</taxon>
        <taxon>Nectriaceae</taxon>
        <taxon>Thelonectria</taxon>
    </lineage>
</organism>
<feature type="region of interest" description="Disordered" evidence="1">
    <location>
        <begin position="279"/>
        <end position="403"/>
    </location>
</feature>
<feature type="compositionally biased region" description="Polar residues" evidence="1">
    <location>
        <begin position="353"/>
        <end position="366"/>
    </location>
</feature>
<dbReference type="AlphaFoldDB" id="A0A9P9AU06"/>
<feature type="region of interest" description="Disordered" evidence="1">
    <location>
        <begin position="419"/>
        <end position="439"/>
    </location>
</feature>
<feature type="compositionally biased region" description="Basic and acidic residues" evidence="1">
    <location>
        <begin position="497"/>
        <end position="509"/>
    </location>
</feature>
<dbReference type="OrthoDB" id="5379885at2759"/>